<dbReference type="AlphaFoldDB" id="A0A9D1RXC9"/>
<comment type="caution">
    <text evidence="2">The sequence shown here is derived from an EMBL/GenBank/DDBJ whole genome shotgun (WGS) entry which is preliminary data.</text>
</comment>
<accession>A0A9D1RXC9</accession>
<sequence>MLEAVIDDYPLSLTWEDNLSVSQLATLCAQETVRVDLSEYGGFELVGELGQQLVSDDHSLTATEGDALLYQSHSIVFMAGTNHWEYTRLGKVSSSDIERLKTLVGTGNATLEIRCATPQEKGQHE</sequence>
<feature type="domain" description="Cyclophilin-like" evidence="1">
    <location>
        <begin position="6"/>
        <end position="112"/>
    </location>
</feature>
<evidence type="ECO:0000313" key="2">
    <source>
        <dbReference type="EMBL" id="HIW95255.1"/>
    </source>
</evidence>
<reference evidence="2" key="1">
    <citation type="journal article" date="2021" name="PeerJ">
        <title>Extensive microbial diversity within the chicken gut microbiome revealed by metagenomics and culture.</title>
        <authorList>
            <person name="Gilroy R."/>
            <person name="Ravi A."/>
            <person name="Getino M."/>
            <person name="Pursley I."/>
            <person name="Horton D.L."/>
            <person name="Alikhan N.F."/>
            <person name="Baker D."/>
            <person name="Gharbi K."/>
            <person name="Hall N."/>
            <person name="Watson M."/>
            <person name="Adriaenssens E.M."/>
            <person name="Foster-Nyarko E."/>
            <person name="Jarju S."/>
            <person name="Secka A."/>
            <person name="Antonio M."/>
            <person name="Oren A."/>
            <person name="Chaudhuri R.R."/>
            <person name="La Ragione R."/>
            <person name="Hildebrand F."/>
            <person name="Pallen M.J."/>
        </authorList>
    </citation>
    <scope>NUCLEOTIDE SEQUENCE</scope>
    <source>
        <strain evidence="2">4376</strain>
    </source>
</reference>
<evidence type="ECO:0000259" key="1">
    <source>
        <dbReference type="Pfam" id="PF18050"/>
    </source>
</evidence>
<name>A0A9D1RXC9_9CORY</name>
<dbReference type="Pfam" id="PF18050">
    <property type="entry name" value="Cyclophil_like2"/>
    <property type="match status" value="1"/>
</dbReference>
<dbReference type="EMBL" id="DXFZ01000027">
    <property type="protein sequence ID" value="HIW95255.1"/>
    <property type="molecule type" value="Genomic_DNA"/>
</dbReference>
<dbReference type="Proteomes" id="UP000824189">
    <property type="component" value="Unassembled WGS sequence"/>
</dbReference>
<evidence type="ECO:0000313" key="3">
    <source>
        <dbReference type="Proteomes" id="UP000824189"/>
    </source>
</evidence>
<reference evidence="2" key="2">
    <citation type="submission" date="2021-04" db="EMBL/GenBank/DDBJ databases">
        <authorList>
            <person name="Gilroy R."/>
        </authorList>
    </citation>
    <scope>NUCLEOTIDE SEQUENCE</scope>
    <source>
        <strain evidence="2">4376</strain>
    </source>
</reference>
<proteinExistence type="predicted"/>
<organism evidence="2 3">
    <name type="scientific">Candidatus Corynebacterium gallistercoris</name>
    <dbReference type="NCBI Taxonomy" id="2838530"/>
    <lineage>
        <taxon>Bacteria</taxon>
        <taxon>Bacillati</taxon>
        <taxon>Actinomycetota</taxon>
        <taxon>Actinomycetes</taxon>
        <taxon>Mycobacteriales</taxon>
        <taxon>Corynebacteriaceae</taxon>
        <taxon>Corynebacterium</taxon>
    </lineage>
</organism>
<gene>
    <name evidence="2" type="ORF">H9867_02025</name>
</gene>
<dbReference type="InterPro" id="IPR041183">
    <property type="entry name" value="Cyclophilin-like"/>
</dbReference>
<protein>
    <recommendedName>
        <fullName evidence="1">Cyclophilin-like domain-containing protein</fullName>
    </recommendedName>
</protein>